<keyword evidence="1" id="KW-0812">Transmembrane</keyword>
<keyword evidence="3" id="KW-1185">Reference proteome</keyword>
<evidence type="ECO:0000313" key="2">
    <source>
        <dbReference type="EMBL" id="MBZ5750635.1"/>
    </source>
</evidence>
<dbReference type="RefSeq" id="WP_224138923.1">
    <property type="nucleotide sequence ID" value="NZ_JAIQUM010000018.1"/>
</dbReference>
<evidence type="ECO:0000313" key="3">
    <source>
        <dbReference type="Proteomes" id="UP001165287"/>
    </source>
</evidence>
<accession>A0ABS7UQQ2</accession>
<protein>
    <submittedName>
        <fullName evidence="2">Uncharacterized protein</fullName>
    </submittedName>
</protein>
<name>A0ABS7UQQ2_9BACI</name>
<sequence length="65" mass="7252">MVSIILIGIQTALGRTVFELSPIPILTGWLLFLWLGSVVVASVFFIRDKSQANLQINHVQTEKVE</sequence>
<reference evidence="2" key="1">
    <citation type="submission" date="2024-05" db="EMBL/GenBank/DDBJ databases">
        <title>Metabacillus sp. nov., isolated from the rhizosphere soil of tomato plants.</title>
        <authorList>
            <person name="Ma R."/>
        </authorList>
    </citation>
    <scope>NUCLEOTIDE SEQUENCE</scope>
    <source>
        <strain evidence="2">DBTR6</strain>
    </source>
</reference>
<gene>
    <name evidence="2" type="ORF">K9V48_10315</name>
</gene>
<feature type="transmembrane region" description="Helical" evidence="1">
    <location>
        <begin position="24"/>
        <end position="46"/>
    </location>
</feature>
<organism evidence="2 3">
    <name type="scientific">Metabacillus rhizolycopersici</name>
    <dbReference type="NCBI Taxonomy" id="2875709"/>
    <lineage>
        <taxon>Bacteria</taxon>
        <taxon>Bacillati</taxon>
        <taxon>Bacillota</taxon>
        <taxon>Bacilli</taxon>
        <taxon>Bacillales</taxon>
        <taxon>Bacillaceae</taxon>
        <taxon>Metabacillus</taxon>
    </lineage>
</organism>
<comment type="caution">
    <text evidence="2">The sequence shown here is derived from an EMBL/GenBank/DDBJ whole genome shotgun (WGS) entry which is preliminary data.</text>
</comment>
<evidence type="ECO:0000256" key="1">
    <source>
        <dbReference type="SAM" id="Phobius"/>
    </source>
</evidence>
<keyword evidence="1" id="KW-1133">Transmembrane helix</keyword>
<proteinExistence type="predicted"/>
<dbReference type="Proteomes" id="UP001165287">
    <property type="component" value="Unassembled WGS sequence"/>
</dbReference>
<dbReference type="EMBL" id="JAIQUM010000018">
    <property type="protein sequence ID" value="MBZ5750635.1"/>
    <property type="molecule type" value="Genomic_DNA"/>
</dbReference>
<keyword evidence="1" id="KW-0472">Membrane</keyword>